<feature type="compositionally biased region" description="Basic and acidic residues" evidence="6">
    <location>
        <begin position="166"/>
        <end position="177"/>
    </location>
</feature>
<accession>A0A8K0HHL4</accession>
<evidence type="ECO:0000313" key="8">
    <source>
        <dbReference type="EMBL" id="KAF3452926.1"/>
    </source>
</evidence>
<evidence type="ECO:0000256" key="5">
    <source>
        <dbReference type="SAM" id="Coils"/>
    </source>
</evidence>
<feature type="compositionally biased region" description="Basic and acidic residues" evidence="6">
    <location>
        <begin position="229"/>
        <end position="242"/>
    </location>
</feature>
<dbReference type="EMBL" id="VOIH02000002">
    <property type="protein sequence ID" value="KAF3452926.1"/>
    <property type="molecule type" value="Genomic_DNA"/>
</dbReference>
<keyword evidence="2" id="KW-0812">Transmembrane</keyword>
<proteinExistence type="predicted"/>
<dbReference type="PANTHER" id="PTHR31422">
    <property type="entry name" value="BNAANNG28530D PROTEIN"/>
    <property type="match status" value="1"/>
</dbReference>
<gene>
    <name evidence="8" type="ORF">FNV43_RR03359</name>
</gene>
<evidence type="ECO:0000256" key="4">
    <source>
        <dbReference type="ARBA" id="ARBA00023136"/>
    </source>
</evidence>
<feature type="domain" description="GTD-binding" evidence="7">
    <location>
        <begin position="15"/>
        <end position="113"/>
    </location>
</feature>
<feature type="region of interest" description="Disordered" evidence="6">
    <location>
        <begin position="229"/>
        <end position="266"/>
    </location>
</feature>
<name>A0A8K0HHL4_9ROSA</name>
<sequence>MCMAEGSTYYGMTDSDMTAMKEALLAQQQLLQKLYVELDEERESSATAASEALSMILRLQGEKAAVKMEASQYKRLAEEKICHAEESLEIFEDVIYQKEMEIASLEFQVQAYKCKLLSLGCSDLGATENRFPENLLFQGSDLSNGETSVSGNVRRTNSLPPIPLKDSQHEKNIGEREGSITPILDLVRKEVGQEVSVQSLNTEKKSGNCTGADSSSYWEQIRALDERVKQISHSKDSGRDKSTNSLSSQASTSTSCDPTRPGIISSLDQEKDNYNQQESEENASTSCSSNVHDIFEVPQIDEIWKIHEHQKKQESKLTVDVEDRLGKPDLVAQEIDDLCVKDEADCLKKMLLCTIHESTLCKPTGSVDCNVATVCPTTGVAESQAKFQQLCRRIDQLEGERNSTSQEISYAGDEERKLLREIHDQLNQIQAEIRNWGMNKSPPQDEQLSQIQTEIRSQRIQKSPSHDEQPLLSLMEAMLHFWL</sequence>
<feature type="region of interest" description="Disordered" evidence="6">
    <location>
        <begin position="146"/>
        <end position="177"/>
    </location>
</feature>
<organism evidence="8 9">
    <name type="scientific">Rhamnella rubrinervis</name>
    <dbReference type="NCBI Taxonomy" id="2594499"/>
    <lineage>
        <taxon>Eukaryota</taxon>
        <taxon>Viridiplantae</taxon>
        <taxon>Streptophyta</taxon>
        <taxon>Embryophyta</taxon>
        <taxon>Tracheophyta</taxon>
        <taxon>Spermatophyta</taxon>
        <taxon>Magnoliopsida</taxon>
        <taxon>eudicotyledons</taxon>
        <taxon>Gunneridae</taxon>
        <taxon>Pentapetalae</taxon>
        <taxon>rosids</taxon>
        <taxon>fabids</taxon>
        <taxon>Rosales</taxon>
        <taxon>Rhamnaceae</taxon>
        <taxon>rhamnoid group</taxon>
        <taxon>Rhamneae</taxon>
        <taxon>Rhamnella</taxon>
    </lineage>
</organism>
<evidence type="ECO:0000256" key="3">
    <source>
        <dbReference type="ARBA" id="ARBA00022989"/>
    </source>
</evidence>
<dbReference type="Pfam" id="PF04576">
    <property type="entry name" value="Zein-binding"/>
    <property type="match status" value="1"/>
</dbReference>
<protein>
    <recommendedName>
        <fullName evidence="7">GTD-binding domain-containing protein</fullName>
    </recommendedName>
</protein>
<dbReference type="InterPro" id="IPR007656">
    <property type="entry name" value="GTD-bd"/>
</dbReference>
<keyword evidence="5" id="KW-0175">Coiled coil</keyword>
<comment type="subcellular location">
    <subcellularLocation>
        <location evidence="1">Membrane</location>
    </subcellularLocation>
</comment>
<dbReference type="PROSITE" id="PS51775">
    <property type="entry name" value="GTD_BINDING"/>
    <property type="match status" value="1"/>
</dbReference>
<evidence type="ECO:0000259" key="7">
    <source>
        <dbReference type="PROSITE" id="PS51775"/>
    </source>
</evidence>
<dbReference type="OrthoDB" id="1105498at2759"/>
<dbReference type="Proteomes" id="UP000796880">
    <property type="component" value="Unassembled WGS sequence"/>
</dbReference>
<comment type="caution">
    <text evidence="8">The sequence shown here is derived from an EMBL/GenBank/DDBJ whole genome shotgun (WGS) entry which is preliminary data.</text>
</comment>
<evidence type="ECO:0000256" key="1">
    <source>
        <dbReference type="ARBA" id="ARBA00004370"/>
    </source>
</evidence>
<dbReference type="AlphaFoldDB" id="A0A8K0HHL4"/>
<keyword evidence="3" id="KW-1133">Transmembrane helix</keyword>
<keyword evidence="9" id="KW-1185">Reference proteome</keyword>
<evidence type="ECO:0000256" key="6">
    <source>
        <dbReference type="SAM" id="MobiDB-lite"/>
    </source>
</evidence>
<feature type="compositionally biased region" description="Low complexity" evidence="6">
    <location>
        <begin position="243"/>
        <end position="255"/>
    </location>
</feature>
<feature type="compositionally biased region" description="Polar residues" evidence="6">
    <location>
        <begin position="146"/>
        <end position="159"/>
    </location>
</feature>
<dbReference type="GO" id="GO:0016020">
    <property type="term" value="C:membrane"/>
    <property type="evidence" value="ECO:0007669"/>
    <property type="project" value="UniProtKB-SubCell"/>
</dbReference>
<reference evidence="8" key="1">
    <citation type="submission" date="2020-03" db="EMBL/GenBank/DDBJ databases">
        <title>A high-quality chromosome-level genome assembly of a woody plant with both climbing and erect habits, Rhamnella rubrinervis.</title>
        <authorList>
            <person name="Lu Z."/>
            <person name="Yang Y."/>
            <person name="Zhu X."/>
            <person name="Sun Y."/>
        </authorList>
    </citation>
    <scope>NUCLEOTIDE SEQUENCE</scope>
    <source>
        <strain evidence="8">BYM</strain>
        <tissue evidence="8">Leaf</tissue>
    </source>
</reference>
<evidence type="ECO:0000313" key="9">
    <source>
        <dbReference type="Proteomes" id="UP000796880"/>
    </source>
</evidence>
<keyword evidence="4" id="KW-0472">Membrane</keyword>
<dbReference type="GO" id="GO:0080115">
    <property type="term" value="F:myosin XI tail binding"/>
    <property type="evidence" value="ECO:0007669"/>
    <property type="project" value="UniProtKB-ARBA"/>
</dbReference>
<dbReference type="PANTHER" id="PTHR31422:SF1">
    <property type="entry name" value="GTD-BINDING DOMAIN-CONTAINING PROTEIN"/>
    <property type="match status" value="1"/>
</dbReference>
<evidence type="ECO:0000256" key="2">
    <source>
        <dbReference type="ARBA" id="ARBA00022692"/>
    </source>
</evidence>
<feature type="coiled-coil region" evidence="5">
    <location>
        <begin position="380"/>
        <end position="407"/>
    </location>
</feature>